<dbReference type="RefSeq" id="WP_034797678.1">
    <property type="nucleotide sequence ID" value="NZ_AWFF01000054.1"/>
</dbReference>
<keyword evidence="3" id="KW-1185">Reference proteome</keyword>
<organism evidence="2 3">
    <name type="scientific">Hyphomonas beringensis</name>
    <dbReference type="NCBI Taxonomy" id="1280946"/>
    <lineage>
        <taxon>Bacteria</taxon>
        <taxon>Pseudomonadati</taxon>
        <taxon>Pseudomonadota</taxon>
        <taxon>Alphaproteobacteria</taxon>
        <taxon>Hyphomonadales</taxon>
        <taxon>Hyphomonadaceae</taxon>
        <taxon>Hyphomonas</taxon>
    </lineage>
</organism>
<comment type="caution">
    <text evidence="2">The sequence shown here is derived from an EMBL/GenBank/DDBJ whole genome shotgun (WGS) entry which is preliminary data.</text>
</comment>
<dbReference type="OrthoDB" id="467106at2"/>
<accession>A0A062UB10</accession>
<evidence type="ECO:0000256" key="1">
    <source>
        <dbReference type="SAM" id="MobiDB-lite"/>
    </source>
</evidence>
<protein>
    <submittedName>
        <fullName evidence="2">Uncharacterized protein</fullName>
    </submittedName>
</protein>
<name>A0A062UB10_9PROT</name>
<sequence>MSNIDPIKLAGAKAKGKRPYFMDNPDVERLTNIVLVLTQELAVTRERMDTIERLLERGEPVTKAAIESFRASRTEADERGLWTQEYLARVFRIIQQEGEAIETGDEAESEEVADELAERA</sequence>
<dbReference type="Proteomes" id="UP000027037">
    <property type="component" value="Unassembled WGS sequence"/>
</dbReference>
<reference evidence="2 3" key="1">
    <citation type="journal article" date="2014" name="Antonie Van Leeuwenhoek">
        <title>Hyphomonas beringensis sp. nov. and Hyphomonas chukchiensis sp. nov., isolated from surface seawater of the Bering Sea and Chukchi Sea.</title>
        <authorList>
            <person name="Li C."/>
            <person name="Lai Q."/>
            <person name="Li G."/>
            <person name="Dong C."/>
            <person name="Wang J."/>
            <person name="Liao Y."/>
            <person name="Shao Z."/>
        </authorList>
    </citation>
    <scope>NUCLEOTIDE SEQUENCE [LARGE SCALE GENOMIC DNA]</scope>
    <source>
        <strain evidence="2 3">25B14_1</strain>
    </source>
</reference>
<dbReference type="PATRIC" id="fig|1280946.3.peg.2638"/>
<dbReference type="EMBL" id="AWFF01000054">
    <property type="protein sequence ID" value="KCZ53320.1"/>
    <property type="molecule type" value="Genomic_DNA"/>
</dbReference>
<dbReference type="STRING" id="1280946.HY29_03625"/>
<proteinExistence type="predicted"/>
<feature type="region of interest" description="Disordered" evidence="1">
    <location>
        <begin position="100"/>
        <end position="120"/>
    </location>
</feature>
<evidence type="ECO:0000313" key="3">
    <source>
        <dbReference type="Proteomes" id="UP000027037"/>
    </source>
</evidence>
<gene>
    <name evidence="2" type="ORF">HY29_03625</name>
</gene>
<dbReference type="AlphaFoldDB" id="A0A062UB10"/>
<dbReference type="eggNOG" id="ENOG5032ZHQ">
    <property type="taxonomic scope" value="Bacteria"/>
</dbReference>
<evidence type="ECO:0000313" key="2">
    <source>
        <dbReference type="EMBL" id="KCZ53320.1"/>
    </source>
</evidence>